<keyword evidence="3" id="KW-0378">Hydrolase</keyword>
<evidence type="ECO:0000259" key="2">
    <source>
        <dbReference type="PROSITE" id="PS50112"/>
    </source>
</evidence>
<dbReference type="PANTHER" id="PTHR22642:SF2">
    <property type="entry name" value="PROTEIN LONG AFTER FAR-RED 3"/>
    <property type="match status" value="1"/>
</dbReference>
<dbReference type="PROSITE" id="PS50112">
    <property type="entry name" value="PAS"/>
    <property type="match status" value="1"/>
</dbReference>
<dbReference type="Pfam" id="PF07969">
    <property type="entry name" value="Amidohydro_3"/>
    <property type="match status" value="1"/>
</dbReference>
<comment type="caution">
    <text evidence="3">The sequence shown here is derived from an EMBL/GenBank/DDBJ whole genome shotgun (WGS) entry which is preliminary data.</text>
</comment>
<dbReference type="SUPFAM" id="SSF51338">
    <property type="entry name" value="Composite domain of metallo-dependent hydrolases"/>
    <property type="match status" value="1"/>
</dbReference>
<dbReference type="PANTHER" id="PTHR22642">
    <property type="entry name" value="IMIDAZOLONEPROPIONASE"/>
    <property type="match status" value="1"/>
</dbReference>
<dbReference type="SUPFAM" id="SSF51556">
    <property type="entry name" value="Metallo-dependent hydrolases"/>
    <property type="match status" value="1"/>
</dbReference>
<dbReference type="Gene3D" id="3.20.20.140">
    <property type="entry name" value="Metal-dependent hydrolases"/>
    <property type="match status" value="1"/>
</dbReference>
<sequence>MSCKSPFNGLALISICCLANIALAETQILKASTIITMDEKNPRAEAVAFDTVTKKITAVGSLSDVQAKAPQATVKDLGSTVLMPGFIEPHGHPGVGGILTQSPTFWVAPTNGYKTWEAVKAKIKQEDAKAPAGTPLMFNGVDKLLQQAPEPTREILDVLTPSGRPIILFDNSGHAAYFNTSATKVFGWTNANPPKNPVGGSFGRNADGTSNGVALEVPAIMEIATPLMLKAIPHPLLSVAKFYAYMSSFGITSSSEMTYNAEQYKPYLALASVPDTPLRISVYHMSTDPTAADEVKWPDPSMARKNGIKLWADGTPWLGTVAQSFPYLDNERTRNAQIILGPLGEKGMNYTRTQLDQILDKFTPLGYQMAFHCNGDVGFDVVLDAYENALAKYNLMGTDHRWRVEHLGAARADQFIRAASLGVTVSMAPFQYIYWGDLLDGTMFEPAIGSQWEAIGSAFAANVRPSFHNDGPVSPPDVLLNIQSMVTRTTDSGKVHGANQAVTMDQALKAVTVNGAYQLKRENEVGSLEVGKYADFVELSADLTKVNPLEITEKVKVRGTWVGGKKIDLKNFIDQVDAIDPSQHKGLIKSSIVDMHAH</sequence>
<accession>A0A6B2R122</accession>
<dbReference type="InterPro" id="IPR033932">
    <property type="entry name" value="YtcJ-like"/>
</dbReference>
<evidence type="ECO:0000256" key="1">
    <source>
        <dbReference type="SAM" id="SignalP"/>
    </source>
</evidence>
<dbReference type="InterPro" id="IPR011059">
    <property type="entry name" value="Metal-dep_hydrolase_composite"/>
</dbReference>
<dbReference type="CDD" id="cd01300">
    <property type="entry name" value="YtcJ_like"/>
    <property type="match status" value="1"/>
</dbReference>
<dbReference type="InterPro" id="IPR000014">
    <property type="entry name" value="PAS"/>
</dbReference>
<reference evidence="3" key="1">
    <citation type="submission" date="2020-02" db="EMBL/GenBank/DDBJ databases">
        <authorList>
            <person name="Chen W.-M."/>
        </authorList>
    </citation>
    <scope>NUCLEOTIDE SEQUENCE</scope>
    <source>
        <strain evidence="3">NBD-18</strain>
    </source>
</reference>
<dbReference type="InterPro" id="IPR032466">
    <property type="entry name" value="Metal_Hydrolase"/>
</dbReference>
<evidence type="ECO:0000313" key="3">
    <source>
        <dbReference type="EMBL" id="NDY84466.1"/>
    </source>
</evidence>
<dbReference type="AlphaFoldDB" id="A0A6B2R122"/>
<dbReference type="Gene3D" id="3.10.310.70">
    <property type="match status" value="1"/>
</dbReference>
<dbReference type="Gene3D" id="2.30.40.10">
    <property type="entry name" value="Urease, subunit C, domain 1"/>
    <property type="match status" value="1"/>
</dbReference>
<dbReference type="GO" id="GO:0016810">
    <property type="term" value="F:hydrolase activity, acting on carbon-nitrogen (but not peptide) bonds"/>
    <property type="evidence" value="ECO:0007669"/>
    <property type="project" value="InterPro"/>
</dbReference>
<keyword evidence="1" id="KW-0732">Signal</keyword>
<protein>
    <submittedName>
        <fullName evidence="3">Amidohydrolase family protein</fullName>
    </submittedName>
</protein>
<dbReference type="RefSeq" id="WP_163656296.1">
    <property type="nucleotide sequence ID" value="NZ_JAAGRN010000015.1"/>
</dbReference>
<dbReference type="InterPro" id="IPR013108">
    <property type="entry name" value="Amidohydro_3"/>
</dbReference>
<feature type="signal peptide" evidence="1">
    <location>
        <begin position="1"/>
        <end position="24"/>
    </location>
</feature>
<gene>
    <name evidence="3" type="ORF">G3I67_14645</name>
</gene>
<proteinExistence type="predicted"/>
<organism evidence="3">
    <name type="scientific">Sheuella amnicola</name>
    <dbReference type="NCBI Taxonomy" id="2707330"/>
    <lineage>
        <taxon>Bacteria</taxon>
        <taxon>Pseudomonadati</taxon>
        <taxon>Pseudomonadota</taxon>
        <taxon>Betaproteobacteria</taxon>
        <taxon>Burkholderiales</taxon>
        <taxon>Alcaligenaceae</taxon>
        <taxon>Sheuella</taxon>
    </lineage>
</organism>
<feature type="domain" description="PAS" evidence="2">
    <location>
        <begin position="151"/>
        <end position="189"/>
    </location>
</feature>
<feature type="chain" id="PRO_5025424983" evidence="1">
    <location>
        <begin position="25"/>
        <end position="598"/>
    </location>
</feature>
<name>A0A6B2R122_9BURK</name>
<dbReference type="EMBL" id="JAAGRN010000015">
    <property type="protein sequence ID" value="NDY84466.1"/>
    <property type="molecule type" value="Genomic_DNA"/>
</dbReference>